<dbReference type="Proteomes" id="UP000655589">
    <property type="component" value="Unassembled WGS sequence"/>
</dbReference>
<accession>A0A8H9GJW2</accession>
<evidence type="ECO:0000256" key="1">
    <source>
        <dbReference type="SAM" id="MobiDB-lite"/>
    </source>
</evidence>
<feature type="region of interest" description="Disordered" evidence="1">
    <location>
        <begin position="70"/>
        <end position="103"/>
    </location>
</feature>
<evidence type="ECO:0000313" key="3">
    <source>
        <dbReference type="Proteomes" id="UP000655589"/>
    </source>
</evidence>
<proteinExistence type="predicted"/>
<comment type="caution">
    <text evidence="2">The sequence shown here is derived from an EMBL/GenBank/DDBJ whole genome shotgun (WGS) entry which is preliminary data.</text>
</comment>
<feature type="compositionally biased region" description="Basic and acidic residues" evidence="1">
    <location>
        <begin position="35"/>
        <end position="49"/>
    </location>
</feature>
<sequence length="103" mass="11405">MRPRSRRARPGPPPRPWPDDAGSKRGYQSPVSLLEEEHHEQDPDRHGAPEDYLGEATTVTHLAVDRWAATPGLDATHPPVAELATRAHHGSTPQTSTRKEPRP</sequence>
<protein>
    <submittedName>
        <fullName evidence="2">Uncharacterized protein</fullName>
    </submittedName>
</protein>
<feature type="region of interest" description="Disordered" evidence="1">
    <location>
        <begin position="1"/>
        <end position="53"/>
    </location>
</feature>
<reference evidence="2" key="1">
    <citation type="journal article" date="2014" name="Int. J. Syst. Evol. Microbiol.">
        <title>Complete genome sequence of Corynebacterium casei LMG S-19264T (=DSM 44701T), isolated from a smear-ripened cheese.</title>
        <authorList>
            <consortium name="US DOE Joint Genome Institute (JGI-PGF)"/>
            <person name="Walter F."/>
            <person name="Albersmeier A."/>
            <person name="Kalinowski J."/>
            <person name="Ruckert C."/>
        </authorList>
    </citation>
    <scope>NUCLEOTIDE SEQUENCE</scope>
    <source>
        <strain evidence="2">JCM 3051</strain>
    </source>
</reference>
<organism evidence="2 3">
    <name type="scientific">Promicromonospora citrea</name>
    <dbReference type="NCBI Taxonomy" id="43677"/>
    <lineage>
        <taxon>Bacteria</taxon>
        <taxon>Bacillati</taxon>
        <taxon>Actinomycetota</taxon>
        <taxon>Actinomycetes</taxon>
        <taxon>Micrococcales</taxon>
        <taxon>Promicromonosporaceae</taxon>
        <taxon>Promicromonospora</taxon>
    </lineage>
</organism>
<dbReference type="EMBL" id="BMPT01000010">
    <property type="protein sequence ID" value="GGM29089.1"/>
    <property type="molecule type" value="Genomic_DNA"/>
</dbReference>
<dbReference type="AlphaFoldDB" id="A0A8H9GJW2"/>
<name>A0A8H9GJW2_9MICO</name>
<keyword evidence="3" id="KW-1185">Reference proteome</keyword>
<gene>
    <name evidence="2" type="ORF">GCM10010102_26100</name>
</gene>
<evidence type="ECO:0000313" key="2">
    <source>
        <dbReference type="EMBL" id="GGM29089.1"/>
    </source>
</evidence>
<reference evidence="2" key="2">
    <citation type="submission" date="2020-09" db="EMBL/GenBank/DDBJ databases">
        <authorList>
            <person name="Sun Q."/>
            <person name="Ohkuma M."/>
        </authorList>
    </citation>
    <scope>NUCLEOTIDE SEQUENCE</scope>
    <source>
        <strain evidence="2">JCM 3051</strain>
    </source>
</reference>